<evidence type="ECO:0000313" key="8">
    <source>
        <dbReference type="EMBL" id="CAL1705398.1"/>
    </source>
</evidence>
<dbReference type="InterPro" id="IPR036396">
    <property type="entry name" value="Cyt_P450_sf"/>
</dbReference>
<keyword evidence="3 7" id="KW-0479">Metal-binding</keyword>
<keyword evidence="2 7" id="KW-0349">Heme</keyword>
<evidence type="ECO:0000313" key="9">
    <source>
        <dbReference type="Proteomes" id="UP001497453"/>
    </source>
</evidence>
<dbReference type="EMBL" id="OZ037946">
    <property type="protein sequence ID" value="CAL1705398.1"/>
    <property type="molecule type" value="Genomic_DNA"/>
</dbReference>
<dbReference type="InterPro" id="IPR002401">
    <property type="entry name" value="Cyt_P450_E_grp-I"/>
</dbReference>
<sequence length="529" mass="59264">MFSIWALVGFILVVSILRRAYRIYAAIQSLRGVPVYYILVDPLTPLANLLPNGRWNPGVYQAWNESATLYTSRNTNVILYIPLLYGDIALHCASPDALRTVLNDAFLFTKPRKVLGLDFMGPNLVASTGEQWRRHRKITAPTFDNQTYMNVWEVTAGLYHQMLESEAWKTGDQHYFPAFNTFTTRLALLVIAACGFNMHLRWDESPTRESLSNPIDTTIIIVSTSLLEKMVLPNWVFRLPIEGLRRMKIAFDDFQKFLDDEVSAKKLELKNDVHFDGSISDSNKTVFGRVVAASQQEGTKGLDQREIIGNLFIFLFAGHETTAHTLVVTLAMLALNPGEQERVYQHIKSVLGDSEPKFDDYGALAPVLHCFYEALRLYPAAFLMGRVATADTMISASGLLPSSDTLAIPKNTEIVLDMIGASRHEETYANATAYLPRRWESSSDAATAAIDSFLGFSTGPRVCLGKKFATVEAVCFLTHVLRDWKVFVKFEKGETAEGWQKRMLNPILGATLKTGDVPLLLTRRSAFEA</sequence>
<dbReference type="Pfam" id="PF00067">
    <property type="entry name" value="p450"/>
    <property type="match status" value="1"/>
</dbReference>
<evidence type="ECO:0000256" key="7">
    <source>
        <dbReference type="RuleBase" id="RU000461"/>
    </source>
</evidence>
<evidence type="ECO:0000256" key="1">
    <source>
        <dbReference type="ARBA" id="ARBA00010617"/>
    </source>
</evidence>
<organism evidence="8 9">
    <name type="scientific">Somion occarium</name>
    <dbReference type="NCBI Taxonomy" id="3059160"/>
    <lineage>
        <taxon>Eukaryota</taxon>
        <taxon>Fungi</taxon>
        <taxon>Dikarya</taxon>
        <taxon>Basidiomycota</taxon>
        <taxon>Agaricomycotina</taxon>
        <taxon>Agaricomycetes</taxon>
        <taxon>Polyporales</taxon>
        <taxon>Cerrenaceae</taxon>
        <taxon>Somion</taxon>
    </lineage>
</organism>
<comment type="similarity">
    <text evidence="1 7">Belongs to the cytochrome P450 family.</text>
</comment>
<dbReference type="PANTHER" id="PTHR24291:SF50">
    <property type="entry name" value="BIFUNCTIONAL ALBAFLAVENONE MONOOXYGENASE_TERPENE SYNTHASE"/>
    <property type="match status" value="1"/>
</dbReference>
<accession>A0ABP1DEE3</accession>
<evidence type="ECO:0000256" key="3">
    <source>
        <dbReference type="ARBA" id="ARBA00022723"/>
    </source>
</evidence>
<name>A0ABP1DEE3_9APHY</name>
<dbReference type="InterPro" id="IPR017972">
    <property type="entry name" value="Cyt_P450_CS"/>
</dbReference>
<keyword evidence="5 7" id="KW-0408">Iron</keyword>
<evidence type="ECO:0000256" key="6">
    <source>
        <dbReference type="ARBA" id="ARBA00023033"/>
    </source>
</evidence>
<protein>
    <recommendedName>
        <fullName evidence="10">Cytochrome P450</fullName>
    </recommendedName>
</protein>
<dbReference type="PANTHER" id="PTHR24291">
    <property type="entry name" value="CYTOCHROME P450 FAMILY 4"/>
    <property type="match status" value="1"/>
</dbReference>
<proteinExistence type="inferred from homology"/>
<evidence type="ECO:0000256" key="5">
    <source>
        <dbReference type="ARBA" id="ARBA00023004"/>
    </source>
</evidence>
<dbReference type="SUPFAM" id="SSF48264">
    <property type="entry name" value="Cytochrome P450"/>
    <property type="match status" value="1"/>
</dbReference>
<keyword evidence="9" id="KW-1185">Reference proteome</keyword>
<dbReference type="Gene3D" id="1.10.630.10">
    <property type="entry name" value="Cytochrome P450"/>
    <property type="match status" value="1"/>
</dbReference>
<gene>
    <name evidence="8" type="ORF">GFSPODELE1_LOCUS5411</name>
</gene>
<keyword evidence="6 7" id="KW-0503">Monooxygenase</keyword>
<evidence type="ECO:0008006" key="10">
    <source>
        <dbReference type="Google" id="ProtNLM"/>
    </source>
</evidence>
<dbReference type="PRINTS" id="PR00385">
    <property type="entry name" value="P450"/>
</dbReference>
<dbReference type="PRINTS" id="PR00463">
    <property type="entry name" value="EP450I"/>
</dbReference>
<dbReference type="PROSITE" id="PS00086">
    <property type="entry name" value="CYTOCHROME_P450"/>
    <property type="match status" value="1"/>
</dbReference>
<dbReference type="Proteomes" id="UP001497453">
    <property type="component" value="Chromosome 3"/>
</dbReference>
<dbReference type="InterPro" id="IPR001128">
    <property type="entry name" value="Cyt_P450"/>
</dbReference>
<dbReference type="InterPro" id="IPR050196">
    <property type="entry name" value="Cytochrome_P450_Monoox"/>
</dbReference>
<reference evidence="9" key="1">
    <citation type="submission" date="2024-04" db="EMBL/GenBank/DDBJ databases">
        <authorList>
            <person name="Shaw F."/>
            <person name="Minotto A."/>
        </authorList>
    </citation>
    <scope>NUCLEOTIDE SEQUENCE [LARGE SCALE GENOMIC DNA]</scope>
</reference>
<keyword evidence="4 7" id="KW-0560">Oxidoreductase</keyword>
<evidence type="ECO:0000256" key="4">
    <source>
        <dbReference type="ARBA" id="ARBA00023002"/>
    </source>
</evidence>
<evidence type="ECO:0000256" key="2">
    <source>
        <dbReference type="ARBA" id="ARBA00022617"/>
    </source>
</evidence>